<organism evidence="1 2">
    <name type="scientific">Lindgomyces ingoldianus</name>
    <dbReference type="NCBI Taxonomy" id="673940"/>
    <lineage>
        <taxon>Eukaryota</taxon>
        <taxon>Fungi</taxon>
        <taxon>Dikarya</taxon>
        <taxon>Ascomycota</taxon>
        <taxon>Pezizomycotina</taxon>
        <taxon>Dothideomycetes</taxon>
        <taxon>Pleosporomycetidae</taxon>
        <taxon>Pleosporales</taxon>
        <taxon>Lindgomycetaceae</taxon>
        <taxon>Lindgomyces</taxon>
    </lineage>
</organism>
<evidence type="ECO:0000313" key="2">
    <source>
        <dbReference type="Proteomes" id="UP000799755"/>
    </source>
</evidence>
<accession>A0ACB6RDW3</accession>
<name>A0ACB6RDW3_9PLEO</name>
<reference evidence="1" key="1">
    <citation type="journal article" date="2020" name="Stud. Mycol.">
        <title>101 Dothideomycetes genomes: a test case for predicting lifestyles and emergence of pathogens.</title>
        <authorList>
            <person name="Haridas S."/>
            <person name="Albert R."/>
            <person name="Binder M."/>
            <person name="Bloem J."/>
            <person name="Labutti K."/>
            <person name="Salamov A."/>
            <person name="Andreopoulos B."/>
            <person name="Baker S."/>
            <person name="Barry K."/>
            <person name="Bills G."/>
            <person name="Bluhm B."/>
            <person name="Cannon C."/>
            <person name="Castanera R."/>
            <person name="Culley D."/>
            <person name="Daum C."/>
            <person name="Ezra D."/>
            <person name="Gonzalez J."/>
            <person name="Henrissat B."/>
            <person name="Kuo A."/>
            <person name="Liang C."/>
            <person name="Lipzen A."/>
            <person name="Lutzoni F."/>
            <person name="Magnuson J."/>
            <person name="Mondo S."/>
            <person name="Nolan M."/>
            <person name="Ohm R."/>
            <person name="Pangilinan J."/>
            <person name="Park H.-J."/>
            <person name="Ramirez L."/>
            <person name="Alfaro M."/>
            <person name="Sun H."/>
            <person name="Tritt A."/>
            <person name="Yoshinaga Y."/>
            <person name="Zwiers L.-H."/>
            <person name="Turgeon B."/>
            <person name="Goodwin S."/>
            <person name="Spatafora J."/>
            <person name="Crous P."/>
            <person name="Grigoriev I."/>
        </authorList>
    </citation>
    <scope>NUCLEOTIDE SEQUENCE</scope>
    <source>
        <strain evidence="1">ATCC 200398</strain>
    </source>
</reference>
<dbReference type="Proteomes" id="UP000799755">
    <property type="component" value="Unassembled WGS sequence"/>
</dbReference>
<comment type="caution">
    <text evidence="1">The sequence shown here is derived from an EMBL/GenBank/DDBJ whole genome shotgun (WGS) entry which is preliminary data.</text>
</comment>
<dbReference type="EMBL" id="MU003493">
    <property type="protein sequence ID" value="KAF2476933.1"/>
    <property type="molecule type" value="Genomic_DNA"/>
</dbReference>
<sequence>MRLWKVGRRISRAGFTCLPFLTRHRHSRSRLLLFAVLSWATSLAADNSTCFANARSLHRSDPPYENYFYSDCHLITHVVVTSPLRSSNLSAIGPRLLIAWPAGNSSIVFFFQPKSGENGALGIQLENSTITGEMLDPIYDLSETPPGNPKVGVFGLISFNSSAILTIPYWGEFGPLENSLKGQASSIPLTWLDNITTTFLSFSPINGSDSVTISRGVNTTLSFGTESCQFNASFEYPKLEQLNPQEVLNNVSTDLIDEGEDGAIVAVIAAALELINKSDGSVCHEENVGDYATFLNLQNNITSTAPQCDYKMVDTHYFLPIVMKNYFVVMETGQDRSLAFLKKTASFLTNRIGLAYAELTQFTAHKVMNTSAPFASEGDQKKDNLIHLKERQVVGQWRDLEIGIGGGRILYDVNTALVPAALRSIAVLSRAGFFPNHPEWSQSADRFADVWEDETLNFFEVSIPQSTPASLVEPYSNEISSYSGPSRTEDITSGVKFYGLALDGNNNQSIVRVLNTHACFRYFLLNTTNQTQLSSFLNQTSEHILQPFAIGLSSSVGLFVANPACGGGLIYAKNFTNANYHGTIPLGTFTPTESDIRQLWCLTFLALHRENPKV</sequence>
<evidence type="ECO:0000313" key="1">
    <source>
        <dbReference type="EMBL" id="KAF2476933.1"/>
    </source>
</evidence>
<proteinExistence type="predicted"/>
<protein>
    <submittedName>
        <fullName evidence="1">Uncharacterized protein</fullName>
    </submittedName>
</protein>
<keyword evidence="2" id="KW-1185">Reference proteome</keyword>
<gene>
    <name evidence="1" type="ORF">BDR25DRAFT_370740</name>
</gene>